<dbReference type="InterPro" id="IPR006094">
    <property type="entry name" value="Oxid_FAD_bind_N"/>
</dbReference>
<comment type="similarity">
    <text evidence="3">Belongs to the FAD-binding oxidoreductase/transferase type 4 family.</text>
</comment>
<proteinExistence type="inferred from homology"/>
<dbReference type="InterPro" id="IPR036318">
    <property type="entry name" value="FAD-bd_PCMH-like_sf"/>
</dbReference>
<evidence type="ECO:0000256" key="1">
    <source>
        <dbReference type="ARBA" id="ARBA00001974"/>
    </source>
</evidence>
<dbReference type="FunFam" id="1.10.45.10:FF:000001">
    <property type="entry name" value="D-lactate dehydrogenase mitochondrial"/>
    <property type="match status" value="1"/>
</dbReference>
<keyword evidence="14" id="KW-1185">Reference proteome</keyword>
<dbReference type="InterPro" id="IPR016164">
    <property type="entry name" value="FAD-linked_Oxase-like_C"/>
</dbReference>
<dbReference type="EC" id="1.1.2.4" evidence="9"/>
<name>A0A136J9C0_9PEZI</name>
<evidence type="ECO:0000313" key="13">
    <source>
        <dbReference type="EMBL" id="KXJ93760.1"/>
    </source>
</evidence>
<keyword evidence="7" id="KW-0560">Oxidoreductase</keyword>
<evidence type="ECO:0000256" key="2">
    <source>
        <dbReference type="ARBA" id="ARBA00004173"/>
    </source>
</evidence>
<evidence type="ECO:0000256" key="4">
    <source>
        <dbReference type="ARBA" id="ARBA00022630"/>
    </source>
</evidence>
<dbReference type="FunFam" id="3.30.465.10:FF:000014">
    <property type="entry name" value="D-lactate dehydrogenase (Cytochrome), putative"/>
    <property type="match status" value="1"/>
</dbReference>
<dbReference type="PANTHER" id="PTHR11748:SF111">
    <property type="entry name" value="D-LACTATE DEHYDROGENASE, MITOCHONDRIAL-RELATED"/>
    <property type="match status" value="1"/>
</dbReference>
<dbReference type="GO" id="GO:0071949">
    <property type="term" value="F:FAD binding"/>
    <property type="evidence" value="ECO:0007669"/>
    <property type="project" value="InterPro"/>
</dbReference>
<evidence type="ECO:0000256" key="8">
    <source>
        <dbReference type="ARBA" id="ARBA00023128"/>
    </source>
</evidence>
<dbReference type="Gene3D" id="3.30.465.10">
    <property type="match status" value="1"/>
</dbReference>
<gene>
    <name evidence="13" type="ORF">Micbo1qcDRAFT_193128</name>
</gene>
<dbReference type="Proteomes" id="UP000070501">
    <property type="component" value="Unassembled WGS sequence"/>
</dbReference>
<dbReference type="FunFam" id="3.30.70.2740:FF:000001">
    <property type="entry name" value="D-lactate dehydrogenase mitochondrial"/>
    <property type="match status" value="1"/>
</dbReference>
<dbReference type="PANTHER" id="PTHR11748">
    <property type="entry name" value="D-LACTATE DEHYDROGENASE"/>
    <property type="match status" value="1"/>
</dbReference>
<dbReference type="OrthoDB" id="7786253at2759"/>
<dbReference type="GO" id="GO:0004458">
    <property type="term" value="F:D-lactate dehydrogenase (cytochrome) activity"/>
    <property type="evidence" value="ECO:0007669"/>
    <property type="project" value="UniProtKB-EC"/>
</dbReference>
<comment type="catalytic activity">
    <reaction evidence="10">
        <text>(R)-lactate + 2 Fe(III)-[cytochrome c] = 2 Fe(II)-[cytochrome c] + pyruvate + 2 H(+)</text>
        <dbReference type="Rhea" id="RHEA:13521"/>
        <dbReference type="Rhea" id="RHEA-COMP:10350"/>
        <dbReference type="Rhea" id="RHEA-COMP:14399"/>
        <dbReference type="ChEBI" id="CHEBI:15361"/>
        <dbReference type="ChEBI" id="CHEBI:15378"/>
        <dbReference type="ChEBI" id="CHEBI:16004"/>
        <dbReference type="ChEBI" id="CHEBI:29033"/>
        <dbReference type="ChEBI" id="CHEBI:29034"/>
        <dbReference type="EC" id="1.1.2.4"/>
    </reaction>
</comment>
<accession>A0A136J9C0</accession>
<dbReference type="SUPFAM" id="SSF56176">
    <property type="entry name" value="FAD-binding/transporter-associated domain-like"/>
    <property type="match status" value="1"/>
</dbReference>
<evidence type="ECO:0000256" key="10">
    <source>
        <dbReference type="ARBA" id="ARBA00051436"/>
    </source>
</evidence>
<dbReference type="InParanoid" id="A0A136J9C0"/>
<protein>
    <recommendedName>
        <fullName evidence="9">D-lactate dehydrogenase (cytochrome)</fullName>
        <ecNumber evidence="9">1.1.2.4</ecNumber>
    </recommendedName>
</protein>
<feature type="domain" description="FAD-binding PCMH-type" evidence="12">
    <location>
        <begin position="159"/>
        <end position="338"/>
    </location>
</feature>
<dbReference type="STRING" id="196109.A0A136J9C0"/>
<dbReference type="Gene3D" id="1.10.45.10">
    <property type="entry name" value="Vanillyl-alcohol Oxidase, Chain A, domain 4"/>
    <property type="match status" value="1"/>
</dbReference>
<keyword evidence="8" id="KW-0496">Mitochondrion</keyword>
<keyword evidence="5" id="KW-0274">FAD</keyword>
<keyword evidence="6" id="KW-0809">Transit peptide</keyword>
<evidence type="ECO:0000256" key="6">
    <source>
        <dbReference type="ARBA" id="ARBA00022946"/>
    </source>
</evidence>
<dbReference type="Gene3D" id="3.30.70.2740">
    <property type="match status" value="1"/>
</dbReference>
<dbReference type="GO" id="GO:0008720">
    <property type="term" value="F:D-lactate dehydrogenase (NAD+) activity"/>
    <property type="evidence" value="ECO:0007669"/>
    <property type="project" value="TreeGrafter"/>
</dbReference>
<evidence type="ECO:0000256" key="5">
    <source>
        <dbReference type="ARBA" id="ARBA00022827"/>
    </source>
</evidence>
<evidence type="ECO:0000256" key="11">
    <source>
        <dbReference type="SAM" id="MobiDB-lite"/>
    </source>
</evidence>
<comment type="cofactor">
    <cofactor evidence="1">
        <name>FAD</name>
        <dbReference type="ChEBI" id="CHEBI:57692"/>
    </cofactor>
</comment>
<evidence type="ECO:0000256" key="7">
    <source>
        <dbReference type="ARBA" id="ARBA00023002"/>
    </source>
</evidence>
<dbReference type="SUPFAM" id="SSF55103">
    <property type="entry name" value="FAD-linked oxidases, C-terminal domain"/>
    <property type="match status" value="1"/>
</dbReference>
<dbReference type="EMBL" id="KQ964247">
    <property type="protein sequence ID" value="KXJ93760.1"/>
    <property type="molecule type" value="Genomic_DNA"/>
</dbReference>
<feature type="region of interest" description="Disordered" evidence="11">
    <location>
        <begin position="18"/>
        <end position="55"/>
    </location>
</feature>
<evidence type="ECO:0000256" key="3">
    <source>
        <dbReference type="ARBA" id="ARBA00008000"/>
    </source>
</evidence>
<keyword evidence="4" id="KW-0285">Flavoprotein</keyword>
<dbReference type="AlphaFoldDB" id="A0A136J9C0"/>
<comment type="subcellular location">
    <subcellularLocation>
        <location evidence="2">Mitochondrion</location>
    </subcellularLocation>
</comment>
<dbReference type="GO" id="GO:0005739">
    <property type="term" value="C:mitochondrion"/>
    <property type="evidence" value="ECO:0007669"/>
    <property type="project" value="UniProtKB-SubCell"/>
</dbReference>
<dbReference type="PROSITE" id="PS51387">
    <property type="entry name" value="FAD_PCMH"/>
    <property type="match status" value="1"/>
</dbReference>
<organism evidence="13 14">
    <name type="scientific">Microdochium bolleyi</name>
    <dbReference type="NCBI Taxonomy" id="196109"/>
    <lineage>
        <taxon>Eukaryota</taxon>
        <taxon>Fungi</taxon>
        <taxon>Dikarya</taxon>
        <taxon>Ascomycota</taxon>
        <taxon>Pezizomycotina</taxon>
        <taxon>Sordariomycetes</taxon>
        <taxon>Xylariomycetidae</taxon>
        <taxon>Xylariales</taxon>
        <taxon>Microdochiaceae</taxon>
        <taxon>Microdochium</taxon>
    </lineage>
</organism>
<reference evidence="14" key="1">
    <citation type="submission" date="2016-02" db="EMBL/GenBank/DDBJ databases">
        <title>Draft genome sequence of Microdochium bolleyi, a fungal endophyte of beachgrass.</title>
        <authorList>
            <consortium name="DOE Joint Genome Institute"/>
            <person name="David A.S."/>
            <person name="May G."/>
            <person name="Haridas S."/>
            <person name="Lim J."/>
            <person name="Wang M."/>
            <person name="Labutti K."/>
            <person name="Lipzen A."/>
            <person name="Barry K."/>
            <person name="Grigoriev I.V."/>
        </authorList>
    </citation>
    <scope>NUCLEOTIDE SEQUENCE [LARGE SCALE GENOMIC DNA]</scope>
    <source>
        <strain evidence="14">J235TASD1</strain>
    </source>
</reference>
<dbReference type="InterPro" id="IPR004113">
    <property type="entry name" value="FAD-bd_oxidored_4_C"/>
</dbReference>
<evidence type="ECO:0000256" key="9">
    <source>
        <dbReference type="ARBA" id="ARBA00038897"/>
    </source>
</evidence>
<evidence type="ECO:0000313" key="14">
    <source>
        <dbReference type="Proteomes" id="UP000070501"/>
    </source>
</evidence>
<dbReference type="Pfam" id="PF01565">
    <property type="entry name" value="FAD_binding_4"/>
    <property type="match status" value="1"/>
</dbReference>
<sequence>MMLARALPGRLARPSRRLFSSSRTLRDLPAGTKSGAGPGAAKASSASSSSGPSTSLRWSGQSVVALTATAGVLGFGLASLSLTPGGKAEDSSRNPLKKKLMLFDNKTPTPVYATLDEMKAALSEIQREIQRNGNQEDIISTEAEDLHRHGYSEWSSSNPDTLPVAVAYPRSTAEVAIIARVCHNYRIPIIAYSGGSSLEGNFSAPYGGVSVDFAYMDQIVQFNKEDMDIVVQPSIGWQDLNAQLLEMGSGLFFPIDPGPNAKIGGMVGTNCSGTNAVKYGTMKDWVINLTIVLADGTIIKTRRRPRKSSAGYNLNGLFVGSEGTLGIVTEATLKLAVIPEEFSVAVVTFPTIRDAASAAAGVMQNGIPIAAMEVMDEVQMKVVNLGGATAPRVWKEAPTLFFKFSGTKQSVAENVARVQAITQANKGGDFEFAKDEREQKLLWSARKESLWSMLALRKGSEEVWSTDVAVPFSRLADLIEISKKEMDELGLFASILGHIGDGNFHESIMYNRSDPAELAKVERCVKNMVKRAIEMDGTCTGEHSIGWGKKEALEWEVGPDTLAVMRQLKQALDPRWIMNPGKIMDLA</sequence>
<evidence type="ECO:0000259" key="12">
    <source>
        <dbReference type="PROSITE" id="PS51387"/>
    </source>
</evidence>
<dbReference type="InterPro" id="IPR016171">
    <property type="entry name" value="Vanillyl_alc_oxidase_C-sub2"/>
</dbReference>
<dbReference type="Pfam" id="PF02913">
    <property type="entry name" value="FAD-oxidase_C"/>
    <property type="match status" value="1"/>
</dbReference>
<dbReference type="GO" id="GO:1903457">
    <property type="term" value="P:lactate catabolic process"/>
    <property type="evidence" value="ECO:0007669"/>
    <property type="project" value="TreeGrafter"/>
</dbReference>
<dbReference type="InterPro" id="IPR016169">
    <property type="entry name" value="FAD-bd_PCMH_sub2"/>
</dbReference>
<dbReference type="InterPro" id="IPR016166">
    <property type="entry name" value="FAD-bd_PCMH"/>
</dbReference>